<dbReference type="HOGENOM" id="CLU_2302968_0_0_11"/>
<evidence type="ECO:0000313" key="2">
    <source>
        <dbReference type="Proteomes" id="UP000030300"/>
    </source>
</evidence>
<reference evidence="1 2" key="1">
    <citation type="journal article" date="2015" name="Genome Announc.">
        <title>Complete Genome Sequence of Steroid-Transforming Nocardioides simplex VKM Ac-2033D.</title>
        <authorList>
            <person name="Shtratnikova V.Y."/>
            <person name="Schelkunov M.I."/>
            <person name="Pekov Y.A."/>
            <person name="Fokina V.V."/>
            <person name="Logacheva M.D."/>
            <person name="Sokolov S.L."/>
            <person name="Bragin E.Y."/>
            <person name="Ashapkin V.V."/>
            <person name="Donova M.V."/>
        </authorList>
    </citation>
    <scope>NUCLEOTIDE SEQUENCE [LARGE SCALE GENOMIC DNA]</scope>
    <source>
        <strain evidence="1 2">VKM Ac-2033D</strain>
    </source>
</reference>
<protein>
    <submittedName>
        <fullName evidence="1">Uncharacterized protein</fullName>
    </submittedName>
</protein>
<keyword evidence="2" id="KW-1185">Reference proteome</keyword>
<sequence>MTVEVLDFLKGTADKQLVVRMITAPDQESEVPPALVEGEDYVLFLTPFEWERGKPTGEWVVPGGAGVYQVDSTGQLDRKSRGEDAIPAVIDSLRDIRSLL</sequence>
<evidence type="ECO:0000313" key="1">
    <source>
        <dbReference type="EMBL" id="AIY15597.2"/>
    </source>
</evidence>
<organism evidence="1 2">
    <name type="scientific">Nocardioides simplex</name>
    <name type="common">Arthrobacter simplex</name>
    <dbReference type="NCBI Taxonomy" id="2045"/>
    <lineage>
        <taxon>Bacteria</taxon>
        <taxon>Bacillati</taxon>
        <taxon>Actinomycetota</taxon>
        <taxon>Actinomycetes</taxon>
        <taxon>Propionibacteriales</taxon>
        <taxon>Nocardioidaceae</taxon>
        <taxon>Pimelobacter</taxon>
    </lineage>
</organism>
<accession>A0A0A1DG96</accession>
<dbReference type="KEGG" id="psim:KR76_00215"/>
<dbReference type="EMBL" id="CP009896">
    <property type="protein sequence ID" value="AIY15597.2"/>
    <property type="molecule type" value="Genomic_DNA"/>
</dbReference>
<dbReference type="AlphaFoldDB" id="A0A0A1DG96"/>
<proteinExistence type="predicted"/>
<name>A0A0A1DG96_NOCSI</name>
<gene>
    <name evidence="1" type="ORF">KR76_00215</name>
</gene>
<dbReference type="Proteomes" id="UP000030300">
    <property type="component" value="Chromosome"/>
</dbReference>